<dbReference type="OrthoDB" id="2984690at2759"/>
<dbReference type="Proteomes" id="UP000467700">
    <property type="component" value="Unassembled WGS sequence"/>
</dbReference>
<protein>
    <submittedName>
        <fullName evidence="2">Uncharacterized protein</fullName>
    </submittedName>
</protein>
<sequence length="293" mass="32385">MSRLEFVQLYNSRPQIIRLPPAAQKLPRNPQLATTATHCASTSKPNLQVALLINDIRHASKNPALAQLREDITGVYPYTVTELEVIVLSPHFLPGGKSLSVLPNEWRRLHSDNGDPVKDHTLWKNYHRGSGWHVVDEEGQPIRIAVCHGRDAQESLSLFALLVNTYHKLLDYSKRPIPDAFLRARVHGPSAVVFGQPLVHDWHLPTPSGSHSRVVIDEEGLDCDGDDYSSSDSSEKSDEDDELINGLTTTKMRTVIQQTGDGSLSGSERVNAAMLMFGMAGREALSWSAIATI</sequence>
<evidence type="ECO:0000313" key="2">
    <source>
        <dbReference type="EMBL" id="CAA7259447.1"/>
    </source>
</evidence>
<name>A0A8S0XKI1_CYCAE</name>
<reference evidence="2 3" key="1">
    <citation type="submission" date="2020-01" db="EMBL/GenBank/DDBJ databases">
        <authorList>
            <person name="Gupta K D."/>
        </authorList>
    </citation>
    <scope>NUCLEOTIDE SEQUENCE [LARGE SCALE GENOMIC DNA]</scope>
</reference>
<keyword evidence="3" id="KW-1185">Reference proteome</keyword>
<dbReference type="EMBL" id="CACVBS010000024">
    <property type="protein sequence ID" value="CAA7259447.1"/>
    <property type="molecule type" value="Genomic_DNA"/>
</dbReference>
<accession>A0A8S0XKI1</accession>
<comment type="caution">
    <text evidence="2">The sequence shown here is derived from an EMBL/GenBank/DDBJ whole genome shotgun (WGS) entry which is preliminary data.</text>
</comment>
<organism evidence="2 3">
    <name type="scientific">Cyclocybe aegerita</name>
    <name type="common">Black poplar mushroom</name>
    <name type="synonym">Agrocybe aegerita</name>
    <dbReference type="NCBI Taxonomy" id="1973307"/>
    <lineage>
        <taxon>Eukaryota</taxon>
        <taxon>Fungi</taxon>
        <taxon>Dikarya</taxon>
        <taxon>Basidiomycota</taxon>
        <taxon>Agaricomycotina</taxon>
        <taxon>Agaricomycetes</taxon>
        <taxon>Agaricomycetidae</taxon>
        <taxon>Agaricales</taxon>
        <taxon>Agaricineae</taxon>
        <taxon>Bolbitiaceae</taxon>
        <taxon>Cyclocybe</taxon>
    </lineage>
</organism>
<evidence type="ECO:0000313" key="3">
    <source>
        <dbReference type="Proteomes" id="UP000467700"/>
    </source>
</evidence>
<feature type="region of interest" description="Disordered" evidence="1">
    <location>
        <begin position="221"/>
        <end position="241"/>
    </location>
</feature>
<proteinExistence type="predicted"/>
<evidence type="ECO:0000256" key="1">
    <source>
        <dbReference type="SAM" id="MobiDB-lite"/>
    </source>
</evidence>
<gene>
    <name evidence="2" type="ORF">AAE3_LOCUS1577</name>
</gene>
<dbReference type="AlphaFoldDB" id="A0A8S0XKI1"/>